<sequence>MNIVKIQFSDGRPDVAGIQDVNNVLNAIGVRATTIKIPTEARPLLKAYKNRAITEGEEHQLISIFNLNRAELMEQIQLAGRTPVIPDGGVFTTEGGQSSYPKVYDMKAMSPEVQNFVLNKYGRLHVNTSDTGLGIDEVMTVITGGPFTWMFLLPDGVLARLTVEFIGENEDAVRLSYPGIRMHAGYMDAKEGLVVAFAHGPDNFEIKYEADIQYSELLGDNPWVDFSGEMPRLHSKLA</sequence>
<reference evidence="1 2" key="1">
    <citation type="submission" date="2018-08" db="EMBL/GenBank/DDBJ databases">
        <authorList>
            <person name="Gonzaga-Molto A."/>
        </authorList>
    </citation>
    <scope>NUCLEOTIDE SEQUENCE [LARGE SCALE GENOMIC DNA]</scope>
    <source>
        <strain evidence="1">Acinetobacter calcoaceticus str. 2117</strain>
    </source>
</reference>
<dbReference type="OrthoDB" id="1492478at2"/>
<dbReference type="AlphaFoldDB" id="A0A446ZIX7"/>
<organism evidence="1 2">
    <name type="scientific">Acinetobacter calcoaceticus</name>
    <dbReference type="NCBI Taxonomy" id="471"/>
    <lineage>
        <taxon>Bacteria</taxon>
        <taxon>Pseudomonadati</taxon>
        <taxon>Pseudomonadota</taxon>
        <taxon>Gammaproteobacteria</taxon>
        <taxon>Moraxellales</taxon>
        <taxon>Moraxellaceae</taxon>
        <taxon>Acinetobacter</taxon>
        <taxon>Acinetobacter calcoaceticus/baumannii complex</taxon>
    </lineage>
</organism>
<dbReference type="Proteomes" id="UP000294355">
    <property type="component" value="Chromosome"/>
</dbReference>
<dbReference type="RefSeq" id="WP_133973207.1">
    <property type="nucleotide sequence ID" value="NZ_LS999521.1"/>
</dbReference>
<evidence type="ECO:0000313" key="2">
    <source>
        <dbReference type="Proteomes" id="UP000294355"/>
    </source>
</evidence>
<accession>A0A446ZIX7</accession>
<evidence type="ECO:0000313" key="1">
    <source>
        <dbReference type="EMBL" id="VAX44405.1"/>
    </source>
</evidence>
<name>A0A446ZIX7_ACICA</name>
<protein>
    <submittedName>
        <fullName evidence="1">Uncharacterized protein</fullName>
    </submittedName>
</protein>
<proteinExistence type="predicted"/>
<dbReference type="EMBL" id="LS999521">
    <property type="protein sequence ID" value="VAX44405.1"/>
    <property type="molecule type" value="Genomic_DNA"/>
</dbReference>
<gene>
    <name evidence="1" type="ORF">AC2117_01587</name>
</gene>